<evidence type="ECO:0000313" key="3">
    <source>
        <dbReference type="Proteomes" id="UP000503096"/>
    </source>
</evidence>
<dbReference type="AlphaFoldDB" id="A0A6M4H506"/>
<dbReference type="EMBL" id="CP053073">
    <property type="protein sequence ID" value="QJR14038.1"/>
    <property type="molecule type" value="Genomic_DNA"/>
</dbReference>
<feature type="transmembrane region" description="Helical" evidence="1">
    <location>
        <begin position="82"/>
        <end position="111"/>
    </location>
</feature>
<feature type="transmembrane region" description="Helical" evidence="1">
    <location>
        <begin position="131"/>
        <end position="150"/>
    </location>
</feature>
<evidence type="ECO:0000313" key="2">
    <source>
        <dbReference type="EMBL" id="QJR14038.1"/>
    </source>
</evidence>
<dbReference type="RefSeq" id="WP_171160829.1">
    <property type="nucleotide sequence ID" value="NZ_CP053073.1"/>
</dbReference>
<keyword evidence="1" id="KW-0812">Transmembrane</keyword>
<sequence>MMMSRMLESFSWKGVAAFFLFAAALSAWSWSGVLLVDKDHTFAEHAEYLLSLLQRNLLSYFPVYLAVAMTDGLTRGMRHRRWFLAGALALGVLLAVQVRCAVSPNTMYWVYATVQLPFCSTFPTWRTYFDFPATFITPFTVGGLVMIFVFGRRRDAELAAALHKVRTTQLEARRSRIEADLAAMHARVDPDKLSATLRSIRGRYDESLEAGEAMLDDLIADLREAARPPPVEPQAS</sequence>
<proteinExistence type="predicted"/>
<evidence type="ECO:0000256" key="1">
    <source>
        <dbReference type="SAM" id="Phobius"/>
    </source>
</evidence>
<accession>A0A6M4H506</accession>
<dbReference type="InParanoid" id="A0A6M4H506"/>
<dbReference type="KEGG" id="upl:DSM104440_00830"/>
<name>A0A6M4H506_9PROT</name>
<keyword evidence="3" id="KW-1185">Reference proteome</keyword>
<keyword evidence="1" id="KW-0472">Membrane</keyword>
<reference evidence="2 3" key="1">
    <citation type="submission" date="2020-04" db="EMBL/GenBank/DDBJ databases">
        <title>Usitatibacter rugosus gen. nov., sp. nov. and Usitatibacter palustris sp. nov., novel members of Usitatibacteraceae fam. nov. within the order Nitrosomonadales isolated from soil.</title>
        <authorList>
            <person name="Huber K.J."/>
            <person name="Neumann-Schaal M."/>
            <person name="Geppert A."/>
            <person name="Luckner M."/>
            <person name="Wanner G."/>
            <person name="Overmann J."/>
        </authorList>
    </citation>
    <scope>NUCLEOTIDE SEQUENCE [LARGE SCALE GENOMIC DNA]</scope>
    <source>
        <strain evidence="2 3">Swamp67</strain>
    </source>
</reference>
<keyword evidence="1" id="KW-1133">Transmembrane helix</keyword>
<gene>
    <name evidence="2" type="ORF">DSM104440_00830</name>
</gene>
<dbReference type="Proteomes" id="UP000503096">
    <property type="component" value="Chromosome"/>
</dbReference>
<protein>
    <submittedName>
        <fullName evidence="2">Uncharacterized protein</fullName>
    </submittedName>
</protein>
<organism evidence="2 3">
    <name type="scientific">Usitatibacter palustris</name>
    <dbReference type="NCBI Taxonomy" id="2732487"/>
    <lineage>
        <taxon>Bacteria</taxon>
        <taxon>Pseudomonadati</taxon>
        <taxon>Pseudomonadota</taxon>
        <taxon>Betaproteobacteria</taxon>
        <taxon>Nitrosomonadales</taxon>
        <taxon>Usitatibacteraceae</taxon>
        <taxon>Usitatibacter</taxon>
    </lineage>
</organism>